<accession>A0A5S5CL04</accession>
<dbReference type="EMBL" id="VNHS01000001">
    <property type="protein sequence ID" value="TYP79395.1"/>
    <property type="molecule type" value="Genomic_DNA"/>
</dbReference>
<dbReference type="GO" id="GO:0000166">
    <property type="term" value="F:nucleotide binding"/>
    <property type="evidence" value="ECO:0007669"/>
    <property type="project" value="InterPro"/>
</dbReference>
<feature type="domain" description="Gfo/Idh/MocA-like oxidoreductase N-terminal" evidence="1">
    <location>
        <begin position="2"/>
        <end position="109"/>
    </location>
</feature>
<sequence length="336" mass="37873">MKFAIIGCEHAHIEIFIQEMLELGHELAGIHEREDNALALSLAKKYETPLVSDRDSLLAQADLIGSSAVNNEKIDMIELCERHGKPIMIDKPAVTNRRDLERLQAAMERGAIEIGMLLTERFHSPVYTLKRLIDRGTLGQLATIGMRKPHRLNASARPQWFFSKAQCGGIVVDLLIHDYDLLRWLTGKEVVRSQGNMTKRILPEYPEFYDSASVQVVMQGGVTAQLYADWYTPSQSWTWGDGRIFVTGTEGFAELRLSGDPFAGREAMVLVTTNSRGPEQVALETPPTTITEDFLLRLESKPSILTGRDIVFATKAAVEADERVDRIRLEEDEHRW</sequence>
<evidence type="ECO:0000313" key="4">
    <source>
        <dbReference type="Proteomes" id="UP000323257"/>
    </source>
</evidence>
<dbReference type="OrthoDB" id="9768836at2"/>
<dbReference type="PANTHER" id="PTHR43377:SF1">
    <property type="entry name" value="BILIVERDIN REDUCTASE A"/>
    <property type="match status" value="1"/>
</dbReference>
<gene>
    <name evidence="3" type="ORF">BCM02_101513</name>
</gene>
<keyword evidence="4" id="KW-1185">Reference proteome</keyword>
<evidence type="ECO:0000259" key="1">
    <source>
        <dbReference type="Pfam" id="PF01408"/>
    </source>
</evidence>
<dbReference type="AlphaFoldDB" id="A0A5S5CL04"/>
<comment type="caution">
    <text evidence="3">The sequence shown here is derived from an EMBL/GenBank/DDBJ whole genome shotgun (WGS) entry which is preliminary data.</text>
</comment>
<dbReference type="Pfam" id="PF22725">
    <property type="entry name" value="GFO_IDH_MocA_C3"/>
    <property type="match status" value="1"/>
</dbReference>
<proteinExistence type="predicted"/>
<evidence type="ECO:0000313" key="3">
    <source>
        <dbReference type="EMBL" id="TYP79395.1"/>
    </source>
</evidence>
<dbReference type="Gene3D" id="3.40.50.720">
    <property type="entry name" value="NAD(P)-binding Rossmann-like Domain"/>
    <property type="match status" value="1"/>
</dbReference>
<dbReference type="InterPro" id="IPR051450">
    <property type="entry name" value="Gfo/Idh/MocA_Oxidoreductases"/>
</dbReference>
<dbReference type="InterPro" id="IPR036291">
    <property type="entry name" value="NAD(P)-bd_dom_sf"/>
</dbReference>
<feature type="domain" description="GFO/IDH/MocA-like oxidoreductase" evidence="2">
    <location>
        <begin position="128"/>
        <end position="253"/>
    </location>
</feature>
<protein>
    <submittedName>
        <fullName evidence="3">Putative dehydrogenase</fullName>
    </submittedName>
</protein>
<dbReference type="Proteomes" id="UP000323257">
    <property type="component" value="Unassembled WGS sequence"/>
</dbReference>
<name>A0A5S5CL04_9BACL</name>
<dbReference type="Pfam" id="PF01408">
    <property type="entry name" value="GFO_IDH_MocA"/>
    <property type="match status" value="1"/>
</dbReference>
<reference evidence="3 4" key="1">
    <citation type="submission" date="2019-07" db="EMBL/GenBank/DDBJ databases">
        <title>Genomic Encyclopedia of Type Strains, Phase III (KMG-III): the genomes of soil and plant-associated and newly described type strains.</title>
        <authorList>
            <person name="Whitman W."/>
        </authorList>
    </citation>
    <scope>NUCLEOTIDE SEQUENCE [LARGE SCALE GENOMIC DNA]</scope>
    <source>
        <strain evidence="3 4">BL24</strain>
    </source>
</reference>
<dbReference type="SUPFAM" id="SSF51735">
    <property type="entry name" value="NAD(P)-binding Rossmann-fold domains"/>
    <property type="match status" value="1"/>
</dbReference>
<dbReference type="SUPFAM" id="SSF55347">
    <property type="entry name" value="Glyceraldehyde-3-phosphate dehydrogenase-like, C-terminal domain"/>
    <property type="match status" value="1"/>
</dbReference>
<dbReference type="InterPro" id="IPR055170">
    <property type="entry name" value="GFO_IDH_MocA-like_dom"/>
</dbReference>
<dbReference type="RefSeq" id="WP_148927458.1">
    <property type="nucleotide sequence ID" value="NZ_VNHS01000001.1"/>
</dbReference>
<dbReference type="InterPro" id="IPR000683">
    <property type="entry name" value="Gfo/Idh/MocA-like_OxRdtase_N"/>
</dbReference>
<evidence type="ECO:0000259" key="2">
    <source>
        <dbReference type="Pfam" id="PF22725"/>
    </source>
</evidence>
<organism evidence="3 4">
    <name type="scientific">Paenibacillus methanolicus</name>
    <dbReference type="NCBI Taxonomy" id="582686"/>
    <lineage>
        <taxon>Bacteria</taxon>
        <taxon>Bacillati</taxon>
        <taxon>Bacillota</taxon>
        <taxon>Bacilli</taxon>
        <taxon>Bacillales</taxon>
        <taxon>Paenibacillaceae</taxon>
        <taxon>Paenibacillus</taxon>
    </lineage>
</organism>
<dbReference type="Gene3D" id="3.30.360.10">
    <property type="entry name" value="Dihydrodipicolinate Reductase, domain 2"/>
    <property type="match status" value="1"/>
</dbReference>
<dbReference type="PANTHER" id="PTHR43377">
    <property type="entry name" value="BILIVERDIN REDUCTASE A"/>
    <property type="match status" value="1"/>
</dbReference>